<comment type="subcellular location">
    <subcellularLocation>
        <location evidence="1">Cell membrane</location>
        <topology evidence="1">Single-pass membrane protein</topology>
    </subcellularLocation>
</comment>
<keyword evidence="9" id="KW-0472">Membrane</keyword>
<organism evidence="10 11">
    <name type="scientific">Streptococcus suis</name>
    <dbReference type="NCBI Taxonomy" id="1307"/>
    <lineage>
        <taxon>Bacteria</taxon>
        <taxon>Bacillati</taxon>
        <taxon>Bacillota</taxon>
        <taxon>Bacilli</taxon>
        <taxon>Lactobacillales</taxon>
        <taxon>Streptococcaceae</taxon>
        <taxon>Streptococcus</taxon>
    </lineage>
</organism>
<dbReference type="Pfam" id="PF02699">
    <property type="entry name" value="YajC"/>
    <property type="match status" value="1"/>
</dbReference>
<evidence type="ECO:0000256" key="4">
    <source>
        <dbReference type="ARBA" id="ARBA00022475"/>
    </source>
</evidence>
<dbReference type="Proteomes" id="UP000305165">
    <property type="component" value="Unassembled WGS sequence"/>
</dbReference>
<evidence type="ECO:0000256" key="7">
    <source>
        <dbReference type="ARBA" id="ARBA00022989"/>
    </source>
</evidence>
<evidence type="ECO:0000313" key="10">
    <source>
        <dbReference type="EMBL" id="TIH99461.1"/>
    </source>
</evidence>
<accession>A0A4T2GLE4</accession>
<proteinExistence type="inferred from homology"/>
<comment type="caution">
    <text evidence="10">The sequence shown here is derived from an EMBL/GenBank/DDBJ whole genome shotgun (WGS) entry which is preliminary data.</text>
</comment>
<dbReference type="OrthoDB" id="9800132at2"/>
<keyword evidence="5" id="KW-0812">Transmembrane</keyword>
<keyword evidence="8" id="KW-0811">Translocation</keyword>
<dbReference type="GO" id="GO:0005886">
    <property type="term" value="C:plasma membrane"/>
    <property type="evidence" value="ECO:0007669"/>
    <property type="project" value="UniProtKB-SubCell"/>
</dbReference>
<keyword evidence="4" id="KW-1003">Cell membrane</keyword>
<evidence type="ECO:0000256" key="2">
    <source>
        <dbReference type="ARBA" id="ARBA00006742"/>
    </source>
</evidence>
<dbReference type="PANTHER" id="PTHR33909:SF1">
    <property type="entry name" value="SEC TRANSLOCON ACCESSORY COMPLEX SUBUNIT YAJC"/>
    <property type="match status" value="1"/>
</dbReference>
<protein>
    <submittedName>
        <fullName evidence="10">Preprotein translocase subunit YajC</fullName>
    </submittedName>
</protein>
<dbReference type="EMBL" id="SSXO01000004">
    <property type="protein sequence ID" value="TIH99461.1"/>
    <property type="molecule type" value="Genomic_DNA"/>
</dbReference>
<keyword evidence="7" id="KW-1133">Transmembrane helix</keyword>
<dbReference type="NCBIfam" id="TIGR00739">
    <property type="entry name" value="yajC"/>
    <property type="match status" value="1"/>
</dbReference>
<reference evidence="10 11" key="1">
    <citation type="submission" date="2019-04" db="EMBL/GenBank/DDBJ databases">
        <title>Genome analysis of Streptococcus suis strain WUSS424.</title>
        <authorList>
            <person name="Chen H."/>
            <person name="Gao X."/>
            <person name="Wu Z."/>
        </authorList>
    </citation>
    <scope>NUCLEOTIDE SEQUENCE [LARGE SCALE GENOMIC DNA]</scope>
    <source>
        <strain evidence="10 11">WUSS424</strain>
    </source>
</reference>
<evidence type="ECO:0000313" key="11">
    <source>
        <dbReference type="Proteomes" id="UP000305165"/>
    </source>
</evidence>
<keyword evidence="3" id="KW-0813">Transport</keyword>
<name>A0A4T2GLE4_STRSU</name>
<evidence type="ECO:0000256" key="6">
    <source>
        <dbReference type="ARBA" id="ARBA00022927"/>
    </source>
</evidence>
<evidence type="ECO:0000256" key="5">
    <source>
        <dbReference type="ARBA" id="ARBA00022692"/>
    </source>
</evidence>
<evidence type="ECO:0000256" key="1">
    <source>
        <dbReference type="ARBA" id="ARBA00004162"/>
    </source>
</evidence>
<dbReference type="SMART" id="SM01323">
    <property type="entry name" value="YajC"/>
    <property type="match status" value="1"/>
</dbReference>
<evidence type="ECO:0000256" key="8">
    <source>
        <dbReference type="ARBA" id="ARBA00023010"/>
    </source>
</evidence>
<dbReference type="InterPro" id="IPR003849">
    <property type="entry name" value="Preprotein_translocase_YajC"/>
</dbReference>
<evidence type="ECO:0000256" key="3">
    <source>
        <dbReference type="ARBA" id="ARBA00022448"/>
    </source>
</evidence>
<dbReference type="AlphaFoldDB" id="A0A4T2GLE4"/>
<dbReference type="PRINTS" id="PR01853">
    <property type="entry name" value="YAJCTRNLCASE"/>
</dbReference>
<dbReference type="GO" id="GO:0015031">
    <property type="term" value="P:protein transport"/>
    <property type="evidence" value="ECO:0007669"/>
    <property type="project" value="UniProtKB-KW"/>
</dbReference>
<dbReference type="PANTHER" id="PTHR33909">
    <property type="entry name" value="SEC TRANSLOCON ACCESSORY COMPLEX SUBUNIT YAJC"/>
    <property type="match status" value="1"/>
</dbReference>
<gene>
    <name evidence="10" type="primary">yajC</name>
    <name evidence="10" type="ORF">FAJ39_07875</name>
</gene>
<sequence>MEGLILPLAMVAMLAFMMYSQRKQQKQRQDALNQIKKGDEIVTIGGLFGIVDEIDEKKVVLDVDGVYLTFERGAIRQRVAEAANVTAEDLSPAVEEVASTEAAATEAE</sequence>
<comment type="similarity">
    <text evidence="2">Belongs to the YajC family.</text>
</comment>
<keyword evidence="6" id="KW-0653">Protein transport</keyword>
<evidence type="ECO:0000256" key="9">
    <source>
        <dbReference type="ARBA" id="ARBA00023136"/>
    </source>
</evidence>